<keyword evidence="9" id="KW-0808">Transferase</keyword>
<proteinExistence type="inferred from homology"/>
<dbReference type="Gene3D" id="3.40.50.2020">
    <property type="match status" value="1"/>
</dbReference>
<evidence type="ECO:0000256" key="4">
    <source>
        <dbReference type="ARBA" id="ARBA00008391"/>
    </source>
</evidence>
<evidence type="ECO:0000256" key="1">
    <source>
        <dbReference type="ARBA" id="ARBA00000868"/>
    </source>
</evidence>
<organism evidence="12 13">
    <name type="scientific">Physocladia obscura</name>
    <dbReference type="NCBI Taxonomy" id="109957"/>
    <lineage>
        <taxon>Eukaryota</taxon>
        <taxon>Fungi</taxon>
        <taxon>Fungi incertae sedis</taxon>
        <taxon>Chytridiomycota</taxon>
        <taxon>Chytridiomycota incertae sedis</taxon>
        <taxon>Chytridiomycetes</taxon>
        <taxon>Chytridiales</taxon>
        <taxon>Chytriomycetaceae</taxon>
        <taxon>Physocladia</taxon>
    </lineage>
</organism>
<evidence type="ECO:0000256" key="8">
    <source>
        <dbReference type="ARBA" id="ARBA00022676"/>
    </source>
</evidence>
<dbReference type="SUPFAM" id="SSF53271">
    <property type="entry name" value="PRTase-like"/>
    <property type="match status" value="1"/>
</dbReference>
<dbReference type="EC" id="2.4.2.7" evidence="6"/>
<dbReference type="GO" id="GO:0003999">
    <property type="term" value="F:adenine phosphoribosyltransferase activity"/>
    <property type="evidence" value="ECO:0007669"/>
    <property type="project" value="UniProtKB-EC"/>
</dbReference>
<comment type="subcellular location">
    <subcellularLocation>
        <location evidence="2">Cytoplasm</location>
    </subcellularLocation>
</comment>
<evidence type="ECO:0000313" key="13">
    <source>
        <dbReference type="Proteomes" id="UP001211907"/>
    </source>
</evidence>
<dbReference type="Pfam" id="PF00156">
    <property type="entry name" value="Pribosyltran"/>
    <property type="match status" value="1"/>
</dbReference>
<evidence type="ECO:0000313" key="12">
    <source>
        <dbReference type="EMBL" id="KAJ3128496.1"/>
    </source>
</evidence>
<name>A0AAD5XF99_9FUNG</name>
<evidence type="ECO:0000256" key="7">
    <source>
        <dbReference type="ARBA" id="ARBA00022490"/>
    </source>
</evidence>
<keyword evidence="13" id="KW-1185">Reference proteome</keyword>
<evidence type="ECO:0000256" key="10">
    <source>
        <dbReference type="ARBA" id="ARBA00022726"/>
    </source>
</evidence>
<evidence type="ECO:0000256" key="9">
    <source>
        <dbReference type="ARBA" id="ARBA00022679"/>
    </source>
</evidence>
<gene>
    <name evidence="12" type="ORF">HK100_009143</name>
</gene>
<dbReference type="Proteomes" id="UP001211907">
    <property type="component" value="Unassembled WGS sequence"/>
</dbReference>
<comment type="similarity">
    <text evidence="4">Belongs to the purine/pyrimidine phosphoribosyltransferase family.</text>
</comment>
<feature type="domain" description="Phosphoribosyltransferase" evidence="11">
    <location>
        <begin position="32"/>
        <end position="153"/>
    </location>
</feature>
<evidence type="ECO:0000256" key="5">
    <source>
        <dbReference type="ARBA" id="ARBA00011738"/>
    </source>
</evidence>
<evidence type="ECO:0000259" key="11">
    <source>
        <dbReference type="Pfam" id="PF00156"/>
    </source>
</evidence>
<keyword evidence="10" id="KW-0660">Purine salvage</keyword>
<evidence type="ECO:0000256" key="6">
    <source>
        <dbReference type="ARBA" id="ARBA00011893"/>
    </source>
</evidence>
<comment type="subunit">
    <text evidence="5">Homodimer.</text>
</comment>
<comment type="catalytic activity">
    <reaction evidence="1">
        <text>AMP + diphosphate = 5-phospho-alpha-D-ribose 1-diphosphate + adenine</text>
        <dbReference type="Rhea" id="RHEA:16609"/>
        <dbReference type="ChEBI" id="CHEBI:16708"/>
        <dbReference type="ChEBI" id="CHEBI:33019"/>
        <dbReference type="ChEBI" id="CHEBI:58017"/>
        <dbReference type="ChEBI" id="CHEBI:456215"/>
        <dbReference type="EC" id="2.4.2.7"/>
    </reaction>
</comment>
<reference evidence="12" key="1">
    <citation type="submission" date="2020-05" db="EMBL/GenBank/DDBJ databases">
        <title>Phylogenomic resolution of chytrid fungi.</title>
        <authorList>
            <person name="Stajich J.E."/>
            <person name="Amses K."/>
            <person name="Simmons R."/>
            <person name="Seto K."/>
            <person name="Myers J."/>
            <person name="Bonds A."/>
            <person name="Quandt C.A."/>
            <person name="Barry K."/>
            <person name="Liu P."/>
            <person name="Grigoriev I."/>
            <person name="Longcore J.E."/>
            <person name="James T.Y."/>
        </authorList>
    </citation>
    <scope>NUCLEOTIDE SEQUENCE</scope>
    <source>
        <strain evidence="12">JEL0513</strain>
    </source>
</reference>
<protein>
    <recommendedName>
        <fullName evidence="6">adenine phosphoribosyltransferase</fullName>
        <ecNumber evidence="6">2.4.2.7</ecNumber>
    </recommendedName>
</protein>
<evidence type="ECO:0000256" key="2">
    <source>
        <dbReference type="ARBA" id="ARBA00004496"/>
    </source>
</evidence>
<dbReference type="InterPro" id="IPR000836">
    <property type="entry name" value="PRTase_dom"/>
</dbReference>
<dbReference type="PANTHER" id="PTHR11776">
    <property type="entry name" value="ADENINE PHOSPHORIBOSYLTRANSFERASE"/>
    <property type="match status" value="1"/>
</dbReference>
<keyword evidence="7" id="KW-0963">Cytoplasm</keyword>
<dbReference type="CDD" id="cd06223">
    <property type="entry name" value="PRTases_typeI"/>
    <property type="match status" value="1"/>
</dbReference>
<dbReference type="AlphaFoldDB" id="A0AAD5XF99"/>
<dbReference type="InterPro" id="IPR050120">
    <property type="entry name" value="Adenine_PRTase"/>
</dbReference>
<dbReference type="PANTHER" id="PTHR11776:SF7">
    <property type="entry name" value="PHOSPHORIBOSYLTRANSFERASE DOMAIN-CONTAINING PROTEIN"/>
    <property type="match status" value="1"/>
</dbReference>
<comment type="pathway">
    <text evidence="3">Purine metabolism; AMP biosynthesis via salvage pathway; AMP from adenine: step 1/1.</text>
</comment>
<evidence type="ECO:0000256" key="3">
    <source>
        <dbReference type="ARBA" id="ARBA00004659"/>
    </source>
</evidence>
<keyword evidence="8" id="KW-0328">Glycosyltransferase</keyword>
<sequence>MVSAIDKTGAPLWDVCPVFASKTHFHLLTTQIAEHYNDKNIDAVLALDALGLPLGGAVATALQTGLILVRKGGKLNLPANRKTFLSFKDYPEKEKDLETLEVRSELIARGSRILVVDEWMGTGAQMNAAAKIVEGLGGVVAGMACLYCFPDAELNMQLKEKYDLWSANCLKCTYFECRCK</sequence>
<accession>A0AAD5XF99</accession>
<dbReference type="GO" id="GO:0005737">
    <property type="term" value="C:cytoplasm"/>
    <property type="evidence" value="ECO:0007669"/>
    <property type="project" value="UniProtKB-SubCell"/>
</dbReference>
<comment type="caution">
    <text evidence="12">The sequence shown here is derived from an EMBL/GenBank/DDBJ whole genome shotgun (WGS) entry which is preliminary data.</text>
</comment>
<dbReference type="GO" id="GO:0006166">
    <property type="term" value="P:purine ribonucleoside salvage"/>
    <property type="evidence" value="ECO:0007669"/>
    <property type="project" value="UniProtKB-KW"/>
</dbReference>
<dbReference type="EMBL" id="JADGJH010000462">
    <property type="protein sequence ID" value="KAJ3128496.1"/>
    <property type="molecule type" value="Genomic_DNA"/>
</dbReference>
<dbReference type="InterPro" id="IPR029057">
    <property type="entry name" value="PRTase-like"/>
</dbReference>